<accession>A0A239LI34</accession>
<dbReference type="EMBL" id="FZOU01000007">
    <property type="protein sequence ID" value="SNT30025.1"/>
    <property type="molecule type" value="Genomic_DNA"/>
</dbReference>
<sequence>MSRPIAFFALLFCISSPAQPPQARHNSFRWDYHKAQEPDGDHTLAKASGLSAADNAAAHLRIMQLMRPFFVEERDALKRNPAEIVNDTRLRLIDLNGDGIPEVIASPSGADGECGAANCVLWVLQKSPSGYRTILDTSNGRGTGGVQSFTLMESKTSGFRDLILAAHDSARDSTLYIYRFGKGRYLARECYEASWPWDMPDNADVPPTITPCKRAGAVGY</sequence>
<evidence type="ECO:0008006" key="3">
    <source>
        <dbReference type="Google" id="ProtNLM"/>
    </source>
</evidence>
<dbReference type="OrthoDB" id="5348860at2"/>
<proteinExistence type="predicted"/>
<gene>
    <name evidence="1" type="ORF">SAMN05421770_10742</name>
</gene>
<organism evidence="1 2">
    <name type="scientific">Granulicella rosea</name>
    <dbReference type="NCBI Taxonomy" id="474952"/>
    <lineage>
        <taxon>Bacteria</taxon>
        <taxon>Pseudomonadati</taxon>
        <taxon>Acidobacteriota</taxon>
        <taxon>Terriglobia</taxon>
        <taxon>Terriglobales</taxon>
        <taxon>Acidobacteriaceae</taxon>
        <taxon>Granulicella</taxon>
    </lineage>
</organism>
<dbReference type="AlphaFoldDB" id="A0A239LI34"/>
<protein>
    <recommendedName>
        <fullName evidence="3">Repeat domain-containing protein</fullName>
    </recommendedName>
</protein>
<name>A0A239LI34_9BACT</name>
<dbReference type="Proteomes" id="UP000198356">
    <property type="component" value="Unassembled WGS sequence"/>
</dbReference>
<reference evidence="1 2" key="1">
    <citation type="submission" date="2017-06" db="EMBL/GenBank/DDBJ databases">
        <authorList>
            <person name="Kim H.J."/>
            <person name="Triplett B.A."/>
        </authorList>
    </citation>
    <scope>NUCLEOTIDE SEQUENCE [LARGE SCALE GENOMIC DNA]</scope>
    <source>
        <strain evidence="1 2">DSM 18704</strain>
    </source>
</reference>
<keyword evidence="2" id="KW-1185">Reference proteome</keyword>
<evidence type="ECO:0000313" key="1">
    <source>
        <dbReference type="EMBL" id="SNT30025.1"/>
    </source>
</evidence>
<dbReference type="RefSeq" id="WP_142988406.1">
    <property type="nucleotide sequence ID" value="NZ_FZOU01000007.1"/>
</dbReference>
<evidence type="ECO:0000313" key="2">
    <source>
        <dbReference type="Proteomes" id="UP000198356"/>
    </source>
</evidence>